<evidence type="ECO:0000256" key="1">
    <source>
        <dbReference type="SAM" id="Phobius"/>
    </source>
</evidence>
<evidence type="ECO:0000313" key="3">
    <source>
        <dbReference type="Proteomes" id="UP000182054"/>
    </source>
</evidence>
<feature type="transmembrane region" description="Helical" evidence="1">
    <location>
        <begin position="95"/>
        <end position="117"/>
    </location>
</feature>
<dbReference type="AlphaFoldDB" id="A0A1I0U8J7"/>
<evidence type="ECO:0000313" key="2">
    <source>
        <dbReference type="EMBL" id="SFA60365.1"/>
    </source>
</evidence>
<feature type="transmembrane region" description="Helical" evidence="1">
    <location>
        <begin position="214"/>
        <end position="233"/>
    </location>
</feature>
<dbReference type="EMBL" id="FOJN01000015">
    <property type="protein sequence ID" value="SFA60365.1"/>
    <property type="molecule type" value="Genomic_DNA"/>
</dbReference>
<keyword evidence="1" id="KW-1133">Transmembrane helix</keyword>
<evidence type="ECO:0008006" key="4">
    <source>
        <dbReference type="Google" id="ProtNLM"/>
    </source>
</evidence>
<feature type="transmembrane region" description="Helical" evidence="1">
    <location>
        <begin position="60"/>
        <end position="83"/>
    </location>
</feature>
<accession>A0A1I0U8J7</accession>
<name>A0A1I0U8J7_9NOCA</name>
<feature type="transmembrane region" description="Helical" evidence="1">
    <location>
        <begin position="137"/>
        <end position="167"/>
    </location>
</feature>
<keyword evidence="1" id="KW-0812">Transmembrane</keyword>
<feature type="transmembrane region" description="Helical" evidence="1">
    <location>
        <begin position="27"/>
        <end position="48"/>
    </location>
</feature>
<protein>
    <recommendedName>
        <fullName evidence="4">ABC-2 type transport system permease protein</fullName>
    </recommendedName>
</protein>
<organism evidence="2 3">
    <name type="scientific">Rhodococcoides kroppenstedtii</name>
    <dbReference type="NCBI Taxonomy" id="293050"/>
    <lineage>
        <taxon>Bacteria</taxon>
        <taxon>Bacillati</taxon>
        <taxon>Actinomycetota</taxon>
        <taxon>Actinomycetes</taxon>
        <taxon>Mycobacteriales</taxon>
        <taxon>Nocardiaceae</taxon>
        <taxon>Rhodococcoides</taxon>
    </lineage>
</organism>
<dbReference type="GeneID" id="85487205"/>
<proteinExistence type="predicted"/>
<dbReference type="OrthoDB" id="3209791at2"/>
<dbReference type="RefSeq" id="WP_068364535.1">
    <property type="nucleotide sequence ID" value="NZ_FOJN01000015.1"/>
</dbReference>
<feature type="transmembrane region" description="Helical" evidence="1">
    <location>
        <begin position="174"/>
        <end position="194"/>
    </location>
</feature>
<gene>
    <name evidence="2" type="ORF">SAMN05444374_11545</name>
</gene>
<keyword evidence="1" id="KW-0472">Membrane</keyword>
<dbReference type="Proteomes" id="UP000182054">
    <property type="component" value="Unassembled WGS sequence"/>
</dbReference>
<reference evidence="2 3" key="1">
    <citation type="submission" date="2016-10" db="EMBL/GenBank/DDBJ databases">
        <authorList>
            <person name="de Groot N.N."/>
        </authorList>
    </citation>
    <scope>NUCLEOTIDE SEQUENCE [LARGE SCALE GENOMIC DNA]</scope>
    <source>
        <strain evidence="2 3">DSM 44908</strain>
    </source>
</reference>
<sequence>MSTALAPAPSRLTAVARVHAQNWQIAFLWPIGILAVIAGITWTVLALVPRGSAEVNTGGASFVFFFGLVLFAQSVNQFFPFVSGLGVTRWEFFRATAAVVGVHALLFGTLMIALSLVERTTDGFGVGMRLFSLTAPVAGSVVVEFLFFVTLIALANTLGVLAGAIYLRWRAVGLWATGLLLTVLLGVVVVVFTWQSWWVPVGSAIADSPRPVTMVLLPLALTAPAAPGVWAVLRRTTV</sequence>